<comment type="similarity">
    <text evidence="8 9">Belongs to the TRAP transporter small permease family.</text>
</comment>
<evidence type="ECO:0000256" key="3">
    <source>
        <dbReference type="ARBA" id="ARBA00022475"/>
    </source>
</evidence>
<comment type="subcellular location">
    <subcellularLocation>
        <location evidence="1 9">Cell inner membrane</location>
        <topology evidence="1 9">Multi-pass membrane protein</topology>
    </subcellularLocation>
</comment>
<keyword evidence="5 9" id="KW-0812">Transmembrane</keyword>
<comment type="caution">
    <text evidence="11">The sequence shown here is derived from an EMBL/GenBank/DDBJ whole genome shotgun (WGS) entry which is preliminary data.</text>
</comment>
<name>A0A916SIR5_9HYPH</name>
<accession>A0A916SIR5</accession>
<dbReference type="InterPro" id="IPR055348">
    <property type="entry name" value="DctQ"/>
</dbReference>
<evidence type="ECO:0000256" key="7">
    <source>
        <dbReference type="ARBA" id="ARBA00023136"/>
    </source>
</evidence>
<feature type="domain" description="Tripartite ATP-independent periplasmic transporters DctQ component" evidence="10">
    <location>
        <begin position="23"/>
        <end position="151"/>
    </location>
</feature>
<evidence type="ECO:0000256" key="1">
    <source>
        <dbReference type="ARBA" id="ARBA00004429"/>
    </source>
</evidence>
<proteinExistence type="inferred from homology"/>
<dbReference type="PANTHER" id="PTHR35011">
    <property type="entry name" value="2,3-DIKETO-L-GULONATE TRAP TRANSPORTER SMALL PERMEASE PROTEIN YIAM"/>
    <property type="match status" value="1"/>
</dbReference>
<organism evidence="11 12">
    <name type="scientific">Brucella endophytica</name>
    <dbReference type="NCBI Taxonomy" id="1963359"/>
    <lineage>
        <taxon>Bacteria</taxon>
        <taxon>Pseudomonadati</taxon>
        <taxon>Pseudomonadota</taxon>
        <taxon>Alphaproteobacteria</taxon>
        <taxon>Hyphomicrobiales</taxon>
        <taxon>Brucellaceae</taxon>
        <taxon>Brucella/Ochrobactrum group</taxon>
        <taxon>Brucella</taxon>
    </lineage>
</organism>
<dbReference type="EMBL" id="BMHH01000013">
    <property type="protein sequence ID" value="GGB01211.1"/>
    <property type="molecule type" value="Genomic_DNA"/>
</dbReference>
<comment type="function">
    <text evidence="9">Part of the tripartite ATP-independent periplasmic (TRAP) transport system.</text>
</comment>
<comment type="subunit">
    <text evidence="9">The complex comprises the extracytoplasmic solute receptor protein and the two transmembrane proteins.</text>
</comment>
<keyword evidence="3" id="KW-1003">Cell membrane</keyword>
<evidence type="ECO:0000256" key="5">
    <source>
        <dbReference type="ARBA" id="ARBA00022692"/>
    </source>
</evidence>
<dbReference type="GO" id="GO:0022857">
    <property type="term" value="F:transmembrane transporter activity"/>
    <property type="evidence" value="ECO:0007669"/>
    <property type="project" value="UniProtKB-UniRule"/>
</dbReference>
<feature type="transmembrane region" description="Helical" evidence="9">
    <location>
        <begin position="12"/>
        <end position="35"/>
    </location>
</feature>
<keyword evidence="12" id="KW-1185">Reference proteome</keyword>
<evidence type="ECO:0000313" key="11">
    <source>
        <dbReference type="EMBL" id="GGB01211.1"/>
    </source>
</evidence>
<reference evidence="11" key="1">
    <citation type="journal article" date="2014" name="Int. J. Syst. Evol. Microbiol.">
        <title>Complete genome sequence of Corynebacterium casei LMG S-19264T (=DSM 44701T), isolated from a smear-ripened cheese.</title>
        <authorList>
            <consortium name="US DOE Joint Genome Institute (JGI-PGF)"/>
            <person name="Walter F."/>
            <person name="Albersmeier A."/>
            <person name="Kalinowski J."/>
            <person name="Ruckert C."/>
        </authorList>
    </citation>
    <scope>NUCLEOTIDE SEQUENCE</scope>
    <source>
        <strain evidence="11">CGMCC 1.15082</strain>
    </source>
</reference>
<evidence type="ECO:0000256" key="9">
    <source>
        <dbReference type="RuleBase" id="RU369079"/>
    </source>
</evidence>
<dbReference type="GO" id="GO:0005886">
    <property type="term" value="C:plasma membrane"/>
    <property type="evidence" value="ECO:0007669"/>
    <property type="project" value="UniProtKB-SubCell"/>
</dbReference>
<dbReference type="PANTHER" id="PTHR35011:SF2">
    <property type="entry name" value="2,3-DIKETO-L-GULONATE TRAP TRANSPORTER SMALL PERMEASE PROTEIN YIAM"/>
    <property type="match status" value="1"/>
</dbReference>
<evidence type="ECO:0000256" key="8">
    <source>
        <dbReference type="ARBA" id="ARBA00038436"/>
    </source>
</evidence>
<dbReference type="AlphaFoldDB" id="A0A916SIR5"/>
<keyword evidence="6 9" id="KW-1133">Transmembrane helix</keyword>
<dbReference type="Proteomes" id="UP000646478">
    <property type="component" value="Unassembled WGS sequence"/>
</dbReference>
<dbReference type="RefSeq" id="WP_188825157.1">
    <property type="nucleotide sequence ID" value="NZ_BMHH01000013.1"/>
</dbReference>
<dbReference type="GO" id="GO:0015740">
    <property type="term" value="P:C4-dicarboxylate transport"/>
    <property type="evidence" value="ECO:0007669"/>
    <property type="project" value="TreeGrafter"/>
</dbReference>
<evidence type="ECO:0000256" key="6">
    <source>
        <dbReference type="ARBA" id="ARBA00022989"/>
    </source>
</evidence>
<sequence>MKALADWIQKLAEWTMAAMLAIMVVLVFGNAAGRYLLNTGLATSEEISRLAFVWLVFLGAAVAVRERAHVGVDMLLVRLPRAGKLICIIITNALILYALWLFVEGSWQQTIIGLNSHAPVTGVPLAAFAAAGLVAAVAMMALFAIDLARALTGRLSDDELVQVRESADQEEAAETLKELAADGRSEAAGRKQ</sequence>
<feature type="transmembrane region" description="Helical" evidence="9">
    <location>
        <begin position="123"/>
        <end position="145"/>
    </location>
</feature>
<keyword evidence="2 9" id="KW-0813">Transport</keyword>
<keyword evidence="4 9" id="KW-0997">Cell inner membrane</keyword>
<feature type="transmembrane region" description="Helical" evidence="9">
    <location>
        <begin position="85"/>
        <end position="103"/>
    </location>
</feature>
<dbReference type="InterPro" id="IPR007387">
    <property type="entry name" value="TRAP_DctQ"/>
</dbReference>
<gene>
    <name evidence="11" type="ORF">GCM10011491_31690</name>
</gene>
<evidence type="ECO:0000259" key="10">
    <source>
        <dbReference type="Pfam" id="PF04290"/>
    </source>
</evidence>
<evidence type="ECO:0000256" key="4">
    <source>
        <dbReference type="ARBA" id="ARBA00022519"/>
    </source>
</evidence>
<evidence type="ECO:0000313" key="12">
    <source>
        <dbReference type="Proteomes" id="UP000646478"/>
    </source>
</evidence>
<protein>
    <recommendedName>
        <fullName evidence="9">TRAP transporter small permease protein</fullName>
    </recommendedName>
</protein>
<feature type="transmembrane region" description="Helical" evidence="9">
    <location>
        <begin position="47"/>
        <end position="64"/>
    </location>
</feature>
<dbReference type="Pfam" id="PF04290">
    <property type="entry name" value="DctQ"/>
    <property type="match status" value="1"/>
</dbReference>
<evidence type="ECO:0000256" key="2">
    <source>
        <dbReference type="ARBA" id="ARBA00022448"/>
    </source>
</evidence>
<keyword evidence="7 9" id="KW-0472">Membrane</keyword>
<reference evidence="11" key="2">
    <citation type="submission" date="2020-09" db="EMBL/GenBank/DDBJ databases">
        <authorList>
            <person name="Sun Q."/>
            <person name="Zhou Y."/>
        </authorList>
    </citation>
    <scope>NUCLEOTIDE SEQUENCE</scope>
    <source>
        <strain evidence="11">CGMCC 1.15082</strain>
    </source>
</reference>